<proteinExistence type="predicted"/>
<dbReference type="GO" id="GO:0000139">
    <property type="term" value="C:Golgi membrane"/>
    <property type="evidence" value="ECO:0007669"/>
    <property type="project" value="TreeGrafter"/>
</dbReference>
<dbReference type="Pfam" id="PF07064">
    <property type="entry name" value="RIC1"/>
    <property type="match status" value="1"/>
</dbReference>
<comment type="caution">
    <text evidence="5">The sequence shown here is derived from an EMBL/GenBank/DDBJ whole genome shotgun (WGS) entry which is preliminary data.</text>
</comment>
<dbReference type="STRING" id="307507.A0A2V0P0B4"/>
<dbReference type="PANTHER" id="PTHR22746:SF10">
    <property type="entry name" value="GUANINE NUCLEOTIDE EXCHANGE FACTOR SUBUNIT RIC1"/>
    <property type="match status" value="1"/>
</dbReference>
<keyword evidence="6" id="KW-1185">Reference proteome</keyword>
<dbReference type="GO" id="GO:0042147">
    <property type="term" value="P:retrograde transport, endosome to Golgi"/>
    <property type="evidence" value="ECO:0007669"/>
    <property type="project" value="TreeGrafter"/>
</dbReference>
<feature type="region of interest" description="Disordered" evidence="3">
    <location>
        <begin position="1620"/>
        <end position="1651"/>
    </location>
</feature>
<feature type="compositionally biased region" description="Low complexity" evidence="3">
    <location>
        <begin position="1480"/>
        <end position="1498"/>
    </location>
</feature>
<organism evidence="5 6">
    <name type="scientific">Raphidocelis subcapitata</name>
    <dbReference type="NCBI Taxonomy" id="307507"/>
    <lineage>
        <taxon>Eukaryota</taxon>
        <taxon>Viridiplantae</taxon>
        <taxon>Chlorophyta</taxon>
        <taxon>core chlorophytes</taxon>
        <taxon>Chlorophyceae</taxon>
        <taxon>CS clade</taxon>
        <taxon>Sphaeropleales</taxon>
        <taxon>Selenastraceae</taxon>
        <taxon>Raphidocelis</taxon>
    </lineage>
</organism>
<dbReference type="InterPro" id="IPR009771">
    <property type="entry name" value="RIC1_C"/>
</dbReference>
<dbReference type="Proteomes" id="UP000247498">
    <property type="component" value="Unassembled WGS sequence"/>
</dbReference>
<gene>
    <name evidence="5" type="ORF">Rsub_05630</name>
</gene>
<feature type="region of interest" description="Disordered" evidence="3">
    <location>
        <begin position="1021"/>
        <end position="1040"/>
    </location>
</feature>
<dbReference type="OrthoDB" id="67540at2759"/>
<dbReference type="SUPFAM" id="SSF69322">
    <property type="entry name" value="Tricorn protease domain 2"/>
    <property type="match status" value="1"/>
</dbReference>
<feature type="domain" description="RIC1 C-terminal alpha solenoid region" evidence="4">
    <location>
        <begin position="1117"/>
        <end position="1301"/>
    </location>
</feature>
<comment type="subcellular location">
    <subcellularLocation>
        <location evidence="1">Membrane</location>
    </subcellularLocation>
</comment>
<dbReference type="FunCoup" id="A0A2V0P0B4">
    <property type="interactions" value="1907"/>
</dbReference>
<dbReference type="EMBL" id="BDRX01000037">
    <property type="protein sequence ID" value="GBF93019.1"/>
    <property type="molecule type" value="Genomic_DNA"/>
</dbReference>
<feature type="region of interest" description="Disordered" evidence="3">
    <location>
        <begin position="576"/>
        <end position="602"/>
    </location>
</feature>
<dbReference type="GO" id="GO:0005829">
    <property type="term" value="C:cytosol"/>
    <property type="evidence" value="ECO:0007669"/>
    <property type="project" value="TreeGrafter"/>
</dbReference>
<accession>A0A2V0P0B4</accession>
<dbReference type="PANTHER" id="PTHR22746">
    <property type="entry name" value="RAB6A-GEF COMPLEX PARTNER PROTEIN 1"/>
    <property type="match status" value="1"/>
</dbReference>
<dbReference type="GO" id="GO:0006886">
    <property type="term" value="P:intracellular protein transport"/>
    <property type="evidence" value="ECO:0007669"/>
    <property type="project" value="InterPro"/>
</dbReference>
<feature type="compositionally biased region" description="Acidic residues" evidence="3">
    <location>
        <begin position="197"/>
        <end position="233"/>
    </location>
</feature>
<protein>
    <recommendedName>
        <fullName evidence="4">RIC1 C-terminal alpha solenoid region domain-containing protein</fullName>
    </recommendedName>
</protein>
<feature type="compositionally biased region" description="Pro residues" evidence="3">
    <location>
        <begin position="1628"/>
        <end position="1637"/>
    </location>
</feature>
<keyword evidence="2" id="KW-0472">Membrane</keyword>
<name>A0A2V0P0B4_9CHLO</name>
<feature type="compositionally biased region" description="Low complexity" evidence="3">
    <location>
        <begin position="241"/>
        <end position="252"/>
    </location>
</feature>
<evidence type="ECO:0000313" key="5">
    <source>
        <dbReference type="EMBL" id="GBF93019.1"/>
    </source>
</evidence>
<evidence type="ECO:0000256" key="1">
    <source>
        <dbReference type="ARBA" id="ARBA00004370"/>
    </source>
</evidence>
<dbReference type="InParanoid" id="A0A2V0P0B4"/>
<dbReference type="GO" id="GO:0034066">
    <property type="term" value="C:Ric1-Rgp1 guanyl-nucleotide exchange factor complex"/>
    <property type="evidence" value="ECO:0007669"/>
    <property type="project" value="InterPro"/>
</dbReference>
<feature type="region of interest" description="Disordered" evidence="3">
    <location>
        <begin position="197"/>
        <end position="256"/>
    </location>
</feature>
<dbReference type="InterPro" id="IPR040096">
    <property type="entry name" value="Ric1"/>
</dbReference>
<feature type="region of interest" description="Disordered" evidence="3">
    <location>
        <begin position="1475"/>
        <end position="1498"/>
    </location>
</feature>
<reference evidence="5 6" key="1">
    <citation type="journal article" date="2018" name="Sci. Rep.">
        <title>Raphidocelis subcapitata (=Pseudokirchneriella subcapitata) provides an insight into genome evolution and environmental adaptations in the Sphaeropleales.</title>
        <authorList>
            <person name="Suzuki S."/>
            <person name="Yamaguchi H."/>
            <person name="Nakajima N."/>
            <person name="Kawachi M."/>
        </authorList>
    </citation>
    <scope>NUCLEOTIDE SEQUENCE [LARGE SCALE GENOMIC DNA]</scope>
    <source>
        <strain evidence="5 6">NIES-35</strain>
    </source>
</reference>
<sequence>MGALVPFGWPARLATATDGRDGYILLHADQEFVVAVSEVSVAVWSGGAARVRLGQVHLSQDDVRSFGTHVAACWCPERARLAVLTSLNQVIIYAVSVTQQQPLPGAPVLGPPVGPSARAAGAAAVGGGAFLGEPRELSAVGIYASEAAALPYEAAATAICCDARAVLVGFADGFLAALTWHAKLKSELLDPLGDALDEREEEEELDEEDEEDEVDEVDGENEEEEEEEGEQGEAEAGAGGAARPAQASGAPGQHPLGAAASRRRAIARLELSPAAGALVVVMGDGAAALCRVPARSLQVVEAVEFSHWLCGPEARCCHASIAAPLGLVALGCRCGETLLLRLELPHFADLGDGASSCGLSPVSSVRSFGTPSPFALRERSPLRGAAGEGALVRGLSLADWGLSQAHTGAVAALSWSNDCRALAVGYARQGLAVWTPSGCRVMCTVRQWDGVRTPRASSPTQSGQPPLGGGAGYMDGGAQALAWGPLGYHLLFACTAPHGAAGLEAALPARAATAASGGAGRVAGGGGSQLLEVQFAKAPSGGHRLAQVEGGAQGELHILQAADRLLLISNAAPRNRAHDGSDVAGPGSGAASGPGAGEGEGANDLAAVHVPLPASYLAANWPLVHAAASPSGGDVAVSGRRGLAVYSRRTERWRLFGNVSQERRVSAVALGWLGSCLVACSAPNADAVSAADAARGAARAARAGAGGSSGGAGGGGGRSDATGCQILVFPKHHLEFGSLVASHDLKRVPSCMDCVGNYIITASPPLELLLLHFDARHERLVPVRELSIYNVGPPLRALAIVPPQAPLASSQASDDGGGGGGFEAATALARAAARGAAGPRQALLHRWGGALSVLDLDTGSELPLSTEVECFWLSGGLAVGPAGADSHLSSAPGSAANSRSASAATLHAAARGPLAAAGSAALAGGVIALREALGSLELQRELESGDKEKEESDSQQQDSGVVEMPWWAYGPSGMQLWFPSLLPAAPALAHATSSGTLPRLVRLRSQDSVGSPLALASPMSFSGRAGSPYPPSPPSTAGGSGAAAAAAAAAIAAANVGGGDMELEFDREVYPVGVSLADASIIGVTQRLLRLPMSAAGPGLALPSFHPVPESQPVLPALLRRLLLKGARADAAALAQRHSAGPHFARSLEWLLFTALDMEGGSGAQQRELAASRGALGALNKPWDGHAGGTGPRPVPISRLLADAAELVLSFPPRAFEAAVSVARKTDAALWPALFTAVGSPSALLNALLDDGRLMHAACSLIVVDRLEGAALAQSLALRLVAGTLRCAQYGLCAEILRFIRPPGFKARGTAAAGGGAATTPPAPAAVTFGGAGGGGGGGAAARLRRFGCMPAYSPQPAPAEAAAEGGSSWLGWLWGGGADSPAALSHPSGLHVRTGHGGDGDAGGGGGVVWGGWLASDGGAATAGAEQACHMISDHGWLLLQQGKHAQLARLCAAMAFLQGGLASLMQAYRDSWAPKPPQQQQQPQPPARRAAPARGAAPAAAAARGGAWWPADEPPPATEELVAAVVDAVTELPVWESHAVEEDALSVLALSRALGATKWGVALGVLLVETELLDPFAAAHGDTWAAFCAALAAEPRLHFMRDLVGALASLPSAAAAAAAEGDGGGEPPPPPPPPAAAEGLGAVAGAGAGPRDSAAAAVRAGIGAGSYTGMYV</sequence>
<evidence type="ECO:0000256" key="2">
    <source>
        <dbReference type="ARBA" id="ARBA00023136"/>
    </source>
</evidence>
<evidence type="ECO:0000313" key="6">
    <source>
        <dbReference type="Proteomes" id="UP000247498"/>
    </source>
</evidence>
<feature type="compositionally biased region" description="Gly residues" evidence="3">
    <location>
        <begin position="586"/>
        <end position="600"/>
    </location>
</feature>
<evidence type="ECO:0000256" key="3">
    <source>
        <dbReference type="SAM" id="MobiDB-lite"/>
    </source>
</evidence>
<evidence type="ECO:0000259" key="4">
    <source>
        <dbReference type="Pfam" id="PF07064"/>
    </source>
</evidence>